<feature type="compositionally biased region" description="Low complexity" evidence="1">
    <location>
        <begin position="88"/>
        <end position="111"/>
    </location>
</feature>
<dbReference type="AlphaFoldDB" id="A0A9J6C8Y7"/>
<dbReference type="EMBL" id="JADBJN010000002">
    <property type="protein sequence ID" value="KAG5678506.1"/>
    <property type="molecule type" value="Genomic_DNA"/>
</dbReference>
<name>A0A9J6C8Y7_POLVA</name>
<reference evidence="2" key="1">
    <citation type="submission" date="2021-03" db="EMBL/GenBank/DDBJ databases">
        <title>Chromosome level genome of the anhydrobiotic midge Polypedilum vanderplanki.</title>
        <authorList>
            <person name="Yoshida Y."/>
            <person name="Kikawada T."/>
            <person name="Gusev O."/>
        </authorList>
    </citation>
    <scope>NUCLEOTIDE SEQUENCE</scope>
    <source>
        <strain evidence="2">NIAS01</strain>
        <tissue evidence="2">Whole body or cell culture</tissue>
    </source>
</reference>
<gene>
    <name evidence="2" type="ORF">PVAND_008173</name>
</gene>
<feature type="region of interest" description="Disordered" evidence="1">
    <location>
        <begin position="21"/>
        <end position="111"/>
    </location>
</feature>
<evidence type="ECO:0000313" key="2">
    <source>
        <dbReference type="EMBL" id="KAG5678506.1"/>
    </source>
</evidence>
<proteinExistence type="predicted"/>
<sequence>MADAATTTTLPEYLPYNAYKNLENMNQKPQEDIHPLQSHVQNEDKQSLKQQEQSQSEIRHHNHHHHRQHPNAALPEIPEVELKPETQSTEVLTTTQVPTTSTSATTVSSSTAAPAIIEESTFSELKKKLEEKALRRERLKAKLAQLTPEERQAFLLMKQQRAEARKKGLSFATSS</sequence>
<evidence type="ECO:0000313" key="3">
    <source>
        <dbReference type="Proteomes" id="UP001107558"/>
    </source>
</evidence>
<organism evidence="2 3">
    <name type="scientific">Polypedilum vanderplanki</name>
    <name type="common">Sleeping chironomid midge</name>
    <dbReference type="NCBI Taxonomy" id="319348"/>
    <lineage>
        <taxon>Eukaryota</taxon>
        <taxon>Metazoa</taxon>
        <taxon>Ecdysozoa</taxon>
        <taxon>Arthropoda</taxon>
        <taxon>Hexapoda</taxon>
        <taxon>Insecta</taxon>
        <taxon>Pterygota</taxon>
        <taxon>Neoptera</taxon>
        <taxon>Endopterygota</taxon>
        <taxon>Diptera</taxon>
        <taxon>Nematocera</taxon>
        <taxon>Chironomoidea</taxon>
        <taxon>Chironomidae</taxon>
        <taxon>Chironominae</taxon>
        <taxon>Polypedilum</taxon>
        <taxon>Polypedilum</taxon>
    </lineage>
</organism>
<evidence type="ECO:0000256" key="1">
    <source>
        <dbReference type="SAM" id="MobiDB-lite"/>
    </source>
</evidence>
<feature type="compositionally biased region" description="Basic residues" evidence="1">
    <location>
        <begin position="60"/>
        <end position="69"/>
    </location>
</feature>
<keyword evidence="3" id="KW-1185">Reference proteome</keyword>
<protein>
    <submittedName>
        <fullName evidence="2">Uncharacterized protein</fullName>
    </submittedName>
</protein>
<accession>A0A9J6C8Y7</accession>
<comment type="caution">
    <text evidence="2">The sequence shown here is derived from an EMBL/GenBank/DDBJ whole genome shotgun (WGS) entry which is preliminary data.</text>
</comment>
<dbReference type="Proteomes" id="UP001107558">
    <property type="component" value="Chromosome 2"/>
</dbReference>